<gene>
    <name evidence="1" type="ORF">CY34DRAFT_103224</name>
</gene>
<dbReference type="AlphaFoldDB" id="A0A0D0AHK5"/>
<dbReference type="InParanoid" id="A0A0D0AHK5"/>
<accession>A0A0D0AHK5</accession>
<protein>
    <submittedName>
        <fullName evidence="1">Uncharacterized protein</fullName>
    </submittedName>
</protein>
<evidence type="ECO:0000313" key="2">
    <source>
        <dbReference type="Proteomes" id="UP000054485"/>
    </source>
</evidence>
<name>A0A0D0AHK5_9AGAM</name>
<evidence type="ECO:0000313" key="1">
    <source>
        <dbReference type="EMBL" id="KIK31488.1"/>
    </source>
</evidence>
<reference evidence="1 2" key="1">
    <citation type="submission" date="2014-04" db="EMBL/GenBank/DDBJ databases">
        <authorList>
            <consortium name="DOE Joint Genome Institute"/>
            <person name="Kuo A."/>
            <person name="Ruytinx J."/>
            <person name="Rineau F."/>
            <person name="Colpaert J."/>
            <person name="Kohler A."/>
            <person name="Nagy L.G."/>
            <person name="Floudas D."/>
            <person name="Copeland A."/>
            <person name="Barry K.W."/>
            <person name="Cichocki N."/>
            <person name="Veneault-Fourrey C."/>
            <person name="LaButti K."/>
            <person name="Lindquist E.A."/>
            <person name="Lipzen A."/>
            <person name="Lundell T."/>
            <person name="Morin E."/>
            <person name="Murat C."/>
            <person name="Sun H."/>
            <person name="Tunlid A."/>
            <person name="Henrissat B."/>
            <person name="Grigoriev I.V."/>
            <person name="Hibbett D.S."/>
            <person name="Martin F."/>
            <person name="Nordberg H.P."/>
            <person name="Cantor M.N."/>
            <person name="Hua S.X."/>
        </authorList>
    </citation>
    <scope>NUCLEOTIDE SEQUENCE [LARGE SCALE GENOMIC DNA]</scope>
    <source>
        <strain evidence="1 2">UH-Slu-Lm8-n1</strain>
    </source>
</reference>
<dbReference type="Proteomes" id="UP000054485">
    <property type="component" value="Unassembled WGS sequence"/>
</dbReference>
<feature type="non-terminal residue" evidence="1">
    <location>
        <position position="125"/>
    </location>
</feature>
<dbReference type="EMBL" id="KN836948">
    <property type="protein sequence ID" value="KIK31488.1"/>
    <property type="molecule type" value="Genomic_DNA"/>
</dbReference>
<dbReference type="HOGENOM" id="CLU_117471_1_0_1"/>
<proteinExistence type="predicted"/>
<dbReference type="OrthoDB" id="2678497at2759"/>
<organism evidence="1 2">
    <name type="scientific">Suillus luteus UH-Slu-Lm8-n1</name>
    <dbReference type="NCBI Taxonomy" id="930992"/>
    <lineage>
        <taxon>Eukaryota</taxon>
        <taxon>Fungi</taxon>
        <taxon>Dikarya</taxon>
        <taxon>Basidiomycota</taxon>
        <taxon>Agaricomycotina</taxon>
        <taxon>Agaricomycetes</taxon>
        <taxon>Agaricomycetidae</taxon>
        <taxon>Boletales</taxon>
        <taxon>Suillineae</taxon>
        <taxon>Suillaceae</taxon>
        <taxon>Suillus</taxon>
    </lineage>
</organism>
<keyword evidence="2" id="KW-1185">Reference proteome</keyword>
<reference evidence="2" key="2">
    <citation type="submission" date="2015-01" db="EMBL/GenBank/DDBJ databases">
        <title>Evolutionary Origins and Diversification of the Mycorrhizal Mutualists.</title>
        <authorList>
            <consortium name="DOE Joint Genome Institute"/>
            <consortium name="Mycorrhizal Genomics Consortium"/>
            <person name="Kohler A."/>
            <person name="Kuo A."/>
            <person name="Nagy L.G."/>
            <person name="Floudas D."/>
            <person name="Copeland A."/>
            <person name="Barry K.W."/>
            <person name="Cichocki N."/>
            <person name="Veneault-Fourrey C."/>
            <person name="LaButti K."/>
            <person name="Lindquist E.A."/>
            <person name="Lipzen A."/>
            <person name="Lundell T."/>
            <person name="Morin E."/>
            <person name="Murat C."/>
            <person name="Riley R."/>
            <person name="Ohm R."/>
            <person name="Sun H."/>
            <person name="Tunlid A."/>
            <person name="Henrissat B."/>
            <person name="Grigoriev I.V."/>
            <person name="Hibbett D.S."/>
            <person name="Martin F."/>
        </authorList>
    </citation>
    <scope>NUCLEOTIDE SEQUENCE [LARGE SCALE GENOMIC DNA]</scope>
    <source>
        <strain evidence="2">UH-Slu-Lm8-n1</strain>
    </source>
</reference>
<sequence>MFAGKLEAPGGFFPWKRLPAELAKRGYVLQHYPENVLMPGEKRATLAKSKGIHDLSLRERQIFADALKNNLLTVKTITGKDARAKLVASRRPVIVGEAPAPDSNNSRGRRWYANGRLDRRGLCRL</sequence>